<dbReference type="AlphaFoldDB" id="A0A3L6T8B0"/>
<dbReference type="Proteomes" id="UP000275267">
    <property type="component" value="Unassembled WGS sequence"/>
</dbReference>
<sequence>MTDRGASPLPCHRPLLSLPRPIKRALDLSVLPFRPPRPRSLHALTRTTPSPARAWARRRSAAPLLLLDDLMPPELRSGVWISSDLFPLSLSRSPRPTIAHRSSRVAPRRRAPSPLPDSPCRLPHRLRRLPRNLVHQATAKTIVGRPRSADISEGRRRVRLPRVSCAASRASSPARSQPSQQPLLPSRAPELPAPPVEPLYPPLCRQITIRRIGSFST</sequence>
<evidence type="ECO:0000313" key="2">
    <source>
        <dbReference type="EMBL" id="RLN33707.1"/>
    </source>
</evidence>
<keyword evidence="3" id="KW-1185">Reference proteome</keyword>
<accession>A0A3L6T8B0</accession>
<feature type="compositionally biased region" description="Basic residues" evidence="1">
    <location>
        <begin position="101"/>
        <end position="111"/>
    </location>
</feature>
<proteinExistence type="predicted"/>
<reference evidence="3" key="1">
    <citation type="journal article" date="2019" name="Nat. Commun.">
        <title>The genome of broomcorn millet.</title>
        <authorList>
            <person name="Zou C."/>
            <person name="Miki D."/>
            <person name="Li D."/>
            <person name="Tang Q."/>
            <person name="Xiao L."/>
            <person name="Rajput S."/>
            <person name="Deng P."/>
            <person name="Jia W."/>
            <person name="Huang R."/>
            <person name="Zhang M."/>
            <person name="Sun Y."/>
            <person name="Hu J."/>
            <person name="Fu X."/>
            <person name="Schnable P.S."/>
            <person name="Li F."/>
            <person name="Zhang H."/>
            <person name="Feng B."/>
            <person name="Zhu X."/>
            <person name="Liu R."/>
            <person name="Schnable J.C."/>
            <person name="Zhu J.-K."/>
            <person name="Zhang H."/>
        </authorList>
    </citation>
    <scope>NUCLEOTIDE SEQUENCE [LARGE SCALE GENOMIC DNA]</scope>
</reference>
<organism evidence="2 3">
    <name type="scientific">Panicum miliaceum</name>
    <name type="common">Proso millet</name>
    <name type="synonym">Broomcorn millet</name>
    <dbReference type="NCBI Taxonomy" id="4540"/>
    <lineage>
        <taxon>Eukaryota</taxon>
        <taxon>Viridiplantae</taxon>
        <taxon>Streptophyta</taxon>
        <taxon>Embryophyta</taxon>
        <taxon>Tracheophyta</taxon>
        <taxon>Spermatophyta</taxon>
        <taxon>Magnoliopsida</taxon>
        <taxon>Liliopsida</taxon>
        <taxon>Poales</taxon>
        <taxon>Poaceae</taxon>
        <taxon>PACMAD clade</taxon>
        <taxon>Panicoideae</taxon>
        <taxon>Panicodae</taxon>
        <taxon>Paniceae</taxon>
        <taxon>Panicinae</taxon>
        <taxon>Panicum</taxon>
        <taxon>Panicum sect. Panicum</taxon>
    </lineage>
</organism>
<dbReference type="EMBL" id="PQIB02000002">
    <property type="protein sequence ID" value="RLN33707.1"/>
    <property type="molecule type" value="Genomic_DNA"/>
</dbReference>
<protein>
    <submittedName>
        <fullName evidence="2">Uncharacterized protein</fullName>
    </submittedName>
</protein>
<feature type="region of interest" description="Disordered" evidence="1">
    <location>
        <begin position="92"/>
        <end position="133"/>
    </location>
</feature>
<name>A0A3L6T8B0_PANMI</name>
<feature type="region of interest" description="Disordered" evidence="1">
    <location>
        <begin position="163"/>
        <end position="200"/>
    </location>
</feature>
<feature type="compositionally biased region" description="Pro residues" evidence="1">
    <location>
        <begin position="191"/>
        <end position="200"/>
    </location>
</feature>
<comment type="caution">
    <text evidence="2">The sequence shown here is derived from an EMBL/GenBank/DDBJ whole genome shotgun (WGS) entry which is preliminary data.</text>
</comment>
<evidence type="ECO:0000313" key="3">
    <source>
        <dbReference type="Proteomes" id="UP000275267"/>
    </source>
</evidence>
<gene>
    <name evidence="2" type="ORF">C2845_PM03G30960</name>
</gene>
<feature type="compositionally biased region" description="Low complexity" evidence="1">
    <location>
        <begin position="166"/>
        <end position="190"/>
    </location>
</feature>
<evidence type="ECO:0000256" key="1">
    <source>
        <dbReference type="SAM" id="MobiDB-lite"/>
    </source>
</evidence>